<dbReference type="InterPro" id="IPR001753">
    <property type="entry name" value="Enoyl-CoA_hydra/iso"/>
</dbReference>
<comment type="similarity">
    <text evidence="1">Belongs to the enoyl-CoA hydratase/isomerase family.</text>
</comment>
<dbReference type="InterPro" id="IPR029045">
    <property type="entry name" value="ClpP/crotonase-like_dom_sf"/>
</dbReference>
<evidence type="ECO:0000313" key="4">
    <source>
        <dbReference type="Proteomes" id="UP000475545"/>
    </source>
</evidence>
<dbReference type="Proteomes" id="UP000475545">
    <property type="component" value="Unassembled WGS sequence"/>
</dbReference>
<evidence type="ECO:0000256" key="1">
    <source>
        <dbReference type="ARBA" id="ARBA00005254"/>
    </source>
</evidence>
<dbReference type="RefSeq" id="WP_160903636.1">
    <property type="nucleotide sequence ID" value="NZ_CP102850.1"/>
</dbReference>
<dbReference type="SUPFAM" id="SSF52096">
    <property type="entry name" value="ClpP/crotonase"/>
    <property type="match status" value="1"/>
</dbReference>
<dbReference type="Pfam" id="PF00378">
    <property type="entry name" value="ECH_1"/>
    <property type="match status" value="1"/>
</dbReference>
<gene>
    <name evidence="3" type="ORF">GIY30_19255</name>
</gene>
<feature type="region of interest" description="Disordered" evidence="2">
    <location>
        <begin position="269"/>
        <end position="291"/>
    </location>
</feature>
<protein>
    <submittedName>
        <fullName evidence="3">Enoyl-CoA hydratase</fullName>
    </submittedName>
</protein>
<evidence type="ECO:0000313" key="3">
    <source>
        <dbReference type="EMBL" id="MXP23481.1"/>
    </source>
</evidence>
<dbReference type="InterPro" id="IPR014748">
    <property type="entry name" value="Enoyl-CoA_hydra_C"/>
</dbReference>
<evidence type="ECO:0000256" key="2">
    <source>
        <dbReference type="SAM" id="MobiDB-lite"/>
    </source>
</evidence>
<reference evidence="3 4" key="1">
    <citation type="submission" date="2019-11" db="EMBL/GenBank/DDBJ databases">
        <title>Gordonia sp. nov., a novel actinobacterium isolated from mangrove soil in Hainan.</title>
        <authorList>
            <person name="Huang X."/>
            <person name="Xie Y."/>
            <person name="Chu X."/>
            <person name="Xiao K."/>
        </authorList>
    </citation>
    <scope>NUCLEOTIDE SEQUENCE [LARGE SCALE GENOMIC DNA]</scope>
    <source>
        <strain evidence="3 4">HNM0687</strain>
    </source>
</reference>
<dbReference type="AlphaFoldDB" id="A0A6L7GWT2"/>
<comment type="caution">
    <text evidence="3">The sequence shown here is derived from an EMBL/GenBank/DDBJ whole genome shotgun (WGS) entry which is preliminary data.</text>
</comment>
<dbReference type="PANTHER" id="PTHR43802">
    <property type="entry name" value="ENOYL-COA HYDRATASE"/>
    <property type="match status" value="1"/>
</dbReference>
<dbReference type="Gene3D" id="1.10.12.10">
    <property type="entry name" value="Lyase 2-enoyl-coa Hydratase, Chain A, domain 2"/>
    <property type="match status" value="1"/>
</dbReference>
<sequence>MAAVKSTSDNATPVHGISVERSGAVATVWLDRPDRGNGFISDMQIELHDRLAELDADSGIRAIVVTGRGRFFSTGADMEPGGANFAFDAEHTARARNMMAARPRPWKLRTPIIAAMNGSAVGLGLTFPLQWDIRVMNETAKYGFVFTRRGLIPEQNSLWLLPKLVGLSTAMDLLLTGRLFSGADAKVMGLATEAVPAEEVLPRALAIADEIATHTSPLAVGLTKQLAYEMLQATDREAAFHREWEIFRWMGRQPDSAEGVASFIEKRPPQFTGDKHAAPPEATELWEAPDV</sequence>
<accession>A0A6L7GWT2</accession>
<name>A0A6L7GWT2_9ACTN</name>
<dbReference type="PANTHER" id="PTHR43802:SF1">
    <property type="entry name" value="IP11341P-RELATED"/>
    <property type="match status" value="1"/>
</dbReference>
<organism evidence="3 4">
    <name type="scientific">Gordonia mangrovi</name>
    <dbReference type="NCBI Taxonomy" id="2665643"/>
    <lineage>
        <taxon>Bacteria</taxon>
        <taxon>Bacillati</taxon>
        <taxon>Actinomycetota</taxon>
        <taxon>Actinomycetes</taxon>
        <taxon>Mycobacteriales</taxon>
        <taxon>Gordoniaceae</taxon>
        <taxon>Gordonia</taxon>
    </lineage>
</organism>
<dbReference type="CDD" id="cd06558">
    <property type="entry name" value="crotonase-like"/>
    <property type="match status" value="1"/>
</dbReference>
<dbReference type="EMBL" id="WMBR01000005">
    <property type="protein sequence ID" value="MXP23481.1"/>
    <property type="molecule type" value="Genomic_DNA"/>
</dbReference>
<dbReference type="GO" id="GO:0003824">
    <property type="term" value="F:catalytic activity"/>
    <property type="evidence" value="ECO:0007669"/>
    <property type="project" value="UniProtKB-ARBA"/>
</dbReference>
<dbReference type="Gene3D" id="3.90.226.10">
    <property type="entry name" value="2-enoyl-CoA Hydratase, Chain A, domain 1"/>
    <property type="match status" value="1"/>
</dbReference>
<keyword evidence="4" id="KW-1185">Reference proteome</keyword>
<proteinExistence type="inferred from homology"/>
<feature type="compositionally biased region" description="Basic and acidic residues" evidence="2">
    <location>
        <begin position="269"/>
        <end position="278"/>
    </location>
</feature>